<dbReference type="Gene3D" id="3.55.50.30">
    <property type="match status" value="1"/>
</dbReference>
<dbReference type="AlphaFoldDB" id="A0A9R1CC69"/>
<gene>
    <name evidence="4" type="ORF">PRLR5076_29080</name>
</gene>
<keyword evidence="1" id="KW-0472">Membrane</keyword>
<protein>
    <submittedName>
        <fullName evidence="4">Anti-sigma factor</fullName>
    </submittedName>
</protein>
<dbReference type="PANTHER" id="PTHR30273:SF2">
    <property type="entry name" value="PROTEIN FECR"/>
    <property type="match status" value="1"/>
</dbReference>
<dbReference type="PANTHER" id="PTHR30273">
    <property type="entry name" value="PERIPLASMIC SIGNAL SENSOR AND SIGMA FACTOR ACTIVATOR FECR-RELATED"/>
    <property type="match status" value="1"/>
</dbReference>
<dbReference type="RefSeq" id="WP_223928423.1">
    <property type="nucleotide sequence ID" value="NZ_BPTU01000002.1"/>
</dbReference>
<dbReference type="GeneID" id="72465899"/>
<keyword evidence="1" id="KW-0812">Transmembrane</keyword>
<dbReference type="InterPro" id="IPR032508">
    <property type="entry name" value="FecR_C"/>
</dbReference>
<dbReference type="InterPro" id="IPR006860">
    <property type="entry name" value="FecR"/>
</dbReference>
<reference evidence="4" key="1">
    <citation type="journal article" date="2022" name="Int. J. Syst. Evol. Microbiol.">
        <title>Prevotella lacticifex sp. nov., isolated from the rumen of cows.</title>
        <authorList>
            <person name="Shinkai T."/>
            <person name="Ikeyama N."/>
            <person name="Kumagai M."/>
            <person name="Ohmori H."/>
            <person name="Sakamoto M."/>
            <person name="Ohkuma M."/>
            <person name="Mitsumori M."/>
        </authorList>
    </citation>
    <scope>NUCLEOTIDE SEQUENCE</scope>
    <source>
        <strain evidence="4">R5076</strain>
    </source>
</reference>
<dbReference type="Proteomes" id="UP000825483">
    <property type="component" value="Unassembled WGS sequence"/>
</dbReference>
<feature type="domain" description="Protein FecR C-terminal" evidence="3">
    <location>
        <begin position="207"/>
        <end position="265"/>
    </location>
</feature>
<evidence type="ECO:0000256" key="1">
    <source>
        <dbReference type="SAM" id="Phobius"/>
    </source>
</evidence>
<proteinExistence type="predicted"/>
<evidence type="ECO:0000259" key="3">
    <source>
        <dbReference type="Pfam" id="PF16344"/>
    </source>
</evidence>
<dbReference type="Pfam" id="PF04773">
    <property type="entry name" value="FecR"/>
    <property type="match status" value="1"/>
</dbReference>
<sequence length="267" mass="29500">MSKELKFVTRNYRRGVLDVRRAYRATLSKAGRRQKSEIRWMAAAAVIVVLLVGGAIAYMLPRQARETTIAAGQQNRVVTLADGTRVTLAPHSSIMYADDCRDIEMTGRAYFDIRHDASRPFVIHDTDYVIRDIGTKLVVEERMLGGGQKTTSVYVAQGSVSLMANAAAEGVIVSAGDMYQISSSATKPVKVGRLPSENSLTAWATHEFHFDGTPLPQVLDDLSAYYHVDLSCPNGQQKRLTADFRADSLDSIINMIEETLDVDISRK</sequence>
<dbReference type="Gene3D" id="2.60.120.1440">
    <property type="match status" value="1"/>
</dbReference>
<accession>A0A9R1CC69</accession>
<comment type="caution">
    <text evidence="4">The sequence shown here is derived from an EMBL/GenBank/DDBJ whole genome shotgun (WGS) entry which is preliminary data.</text>
</comment>
<name>A0A9R1CC69_9BACT</name>
<evidence type="ECO:0000259" key="2">
    <source>
        <dbReference type="Pfam" id="PF04773"/>
    </source>
</evidence>
<dbReference type="GO" id="GO:0016989">
    <property type="term" value="F:sigma factor antagonist activity"/>
    <property type="evidence" value="ECO:0007669"/>
    <property type="project" value="TreeGrafter"/>
</dbReference>
<feature type="domain" description="FecR protein" evidence="2">
    <location>
        <begin position="71"/>
        <end position="160"/>
    </location>
</feature>
<evidence type="ECO:0000313" key="5">
    <source>
        <dbReference type="Proteomes" id="UP000825483"/>
    </source>
</evidence>
<dbReference type="EMBL" id="BPUB01000002">
    <property type="protein sequence ID" value="GJG60057.1"/>
    <property type="molecule type" value="Genomic_DNA"/>
</dbReference>
<dbReference type="InterPro" id="IPR012373">
    <property type="entry name" value="Ferrdict_sens_TM"/>
</dbReference>
<organism evidence="4 5">
    <name type="scientific">Prevotella lacticifex</name>
    <dbReference type="NCBI Taxonomy" id="2854755"/>
    <lineage>
        <taxon>Bacteria</taxon>
        <taxon>Pseudomonadati</taxon>
        <taxon>Bacteroidota</taxon>
        <taxon>Bacteroidia</taxon>
        <taxon>Bacteroidales</taxon>
        <taxon>Prevotellaceae</taxon>
        <taxon>Prevotella</taxon>
    </lineage>
</organism>
<keyword evidence="1" id="KW-1133">Transmembrane helix</keyword>
<keyword evidence="5" id="KW-1185">Reference proteome</keyword>
<dbReference type="Pfam" id="PF16344">
    <property type="entry name" value="FecR_C"/>
    <property type="match status" value="1"/>
</dbReference>
<feature type="transmembrane region" description="Helical" evidence="1">
    <location>
        <begin position="38"/>
        <end position="60"/>
    </location>
</feature>
<evidence type="ECO:0000313" key="4">
    <source>
        <dbReference type="EMBL" id="GJG60057.1"/>
    </source>
</evidence>